<sequence length="73" mass="8400">MSTLVLEVNQEQEKVLESLLQYMKISFQKVQTNTDFWDSLSPHVKERIAKGLVDAEVGNYTPAQDYLKQLLAQ</sequence>
<accession>A0A369ID80</accession>
<dbReference type="EMBL" id="QPIW01000009">
    <property type="protein sequence ID" value="RDB05453.1"/>
    <property type="molecule type" value="Genomic_DNA"/>
</dbReference>
<evidence type="ECO:0000313" key="1">
    <source>
        <dbReference type="EMBL" id="RDB05453.1"/>
    </source>
</evidence>
<gene>
    <name evidence="1" type="ORF">DVG78_12765</name>
</gene>
<keyword evidence="2" id="KW-1185">Reference proteome</keyword>
<dbReference type="OrthoDB" id="798979at2"/>
<protein>
    <submittedName>
        <fullName evidence="1">Uncharacterized protein</fullName>
    </submittedName>
</protein>
<dbReference type="RefSeq" id="WP_114461465.1">
    <property type="nucleotide sequence ID" value="NZ_QPIW01000009.1"/>
</dbReference>
<dbReference type="AlphaFoldDB" id="A0A369ID80"/>
<proteinExistence type="predicted"/>
<name>A0A369ID80_9BACT</name>
<dbReference type="Proteomes" id="UP000253141">
    <property type="component" value="Unassembled WGS sequence"/>
</dbReference>
<evidence type="ECO:0000313" key="2">
    <source>
        <dbReference type="Proteomes" id="UP000253141"/>
    </source>
</evidence>
<reference evidence="1 2" key="1">
    <citation type="submission" date="2018-07" db="EMBL/GenBank/DDBJ databases">
        <title>Genome analysis of Runella aurantiaca.</title>
        <authorList>
            <person name="Yang X."/>
        </authorList>
    </citation>
    <scope>NUCLEOTIDE SEQUENCE [LARGE SCALE GENOMIC DNA]</scope>
    <source>
        <strain evidence="1 2">YX9</strain>
    </source>
</reference>
<comment type="caution">
    <text evidence="1">The sequence shown here is derived from an EMBL/GenBank/DDBJ whole genome shotgun (WGS) entry which is preliminary data.</text>
</comment>
<organism evidence="1 2">
    <name type="scientific">Runella aurantiaca</name>
    <dbReference type="NCBI Taxonomy" id="2282308"/>
    <lineage>
        <taxon>Bacteria</taxon>
        <taxon>Pseudomonadati</taxon>
        <taxon>Bacteroidota</taxon>
        <taxon>Cytophagia</taxon>
        <taxon>Cytophagales</taxon>
        <taxon>Spirosomataceae</taxon>
        <taxon>Runella</taxon>
    </lineage>
</organism>